<evidence type="ECO:0000256" key="1">
    <source>
        <dbReference type="ARBA" id="ARBA00000085"/>
    </source>
</evidence>
<gene>
    <name evidence="10" type="ORF">ACIB24_07675</name>
</gene>
<dbReference type="SMART" id="SM00065">
    <property type="entry name" value="GAF"/>
    <property type="match status" value="1"/>
</dbReference>
<keyword evidence="6" id="KW-0418">Kinase</keyword>
<dbReference type="InterPro" id="IPR003018">
    <property type="entry name" value="GAF"/>
</dbReference>
<comment type="subcellular location">
    <subcellularLocation>
        <location evidence="2">Cell membrane</location>
    </subcellularLocation>
</comment>
<dbReference type="PROSITE" id="PS50109">
    <property type="entry name" value="HIS_KIN"/>
    <property type="match status" value="1"/>
</dbReference>
<dbReference type="SMART" id="SM00388">
    <property type="entry name" value="HisKA"/>
    <property type="match status" value="1"/>
</dbReference>
<dbReference type="InterPro" id="IPR003594">
    <property type="entry name" value="HATPase_dom"/>
</dbReference>
<organism evidence="10 11">
    <name type="scientific">Spongisporangium articulatum</name>
    <dbReference type="NCBI Taxonomy" id="3362603"/>
    <lineage>
        <taxon>Bacteria</taxon>
        <taxon>Bacillati</taxon>
        <taxon>Actinomycetota</taxon>
        <taxon>Actinomycetes</taxon>
        <taxon>Kineosporiales</taxon>
        <taxon>Kineosporiaceae</taxon>
        <taxon>Spongisporangium</taxon>
    </lineage>
</organism>
<evidence type="ECO:0000256" key="4">
    <source>
        <dbReference type="ARBA" id="ARBA00022553"/>
    </source>
</evidence>
<accession>A0ABW8AKQ5</accession>
<evidence type="ECO:0000256" key="6">
    <source>
        <dbReference type="ARBA" id="ARBA00022777"/>
    </source>
</evidence>
<feature type="domain" description="Histidine kinase" evidence="9">
    <location>
        <begin position="329"/>
        <end position="556"/>
    </location>
</feature>
<keyword evidence="11" id="KW-1185">Reference proteome</keyword>
<dbReference type="InterPro" id="IPR029016">
    <property type="entry name" value="GAF-like_dom_sf"/>
</dbReference>
<evidence type="ECO:0000259" key="9">
    <source>
        <dbReference type="PROSITE" id="PS50109"/>
    </source>
</evidence>
<dbReference type="SUPFAM" id="SSF47384">
    <property type="entry name" value="Homodimeric domain of signal transducing histidine kinase"/>
    <property type="match status" value="1"/>
</dbReference>
<dbReference type="Proteomes" id="UP001612915">
    <property type="component" value="Unassembled WGS sequence"/>
</dbReference>
<dbReference type="PRINTS" id="PR00344">
    <property type="entry name" value="BCTRLSENSOR"/>
</dbReference>
<comment type="catalytic activity">
    <reaction evidence="1">
        <text>ATP + protein L-histidine = ADP + protein N-phospho-L-histidine.</text>
        <dbReference type="EC" id="2.7.13.3"/>
    </reaction>
</comment>
<evidence type="ECO:0000256" key="3">
    <source>
        <dbReference type="ARBA" id="ARBA00012438"/>
    </source>
</evidence>
<dbReference type="Pfam" id="PF02518">
    <property type="entry name" value="HATPase_c"/>
    <property type="match status" value="1"/>
</dbReference>
<keyword evidence="7" id="KW-0902">Two-component regulatory system</keyword>
<dbReference type="Gene3D" id="3.30.565.10">
    <property type="entry name" value="Histidine kinase-like ATPase, C-terminal domain"/>
    <property type="match status" value="1"/>
</dbReference>
<comment type="caution">
    <text evidence="10">The sequence shown here is derived from an EMBL/GenBank/DDBJ whole genome shotgun (WGS) entry which is preliminary data.</text>
</comment>
<protein>
    <recommendedName>
        <fullName evidence="8">Sensor-like histidine kinase SenX3</fullName>
        <ecNumber evidence="3">2.7.13.3</ecNumber>
    </recommendedName>
</protein>
<evidence type="ECO:0000256" key="8">
    <source>
        <dbReference type="ARBA" id="ARBA00039401"/>
    </source>
</evidence>
<keyword evidence="10" id="KW-0067">ATP-binding</keyword>
<dbReference type="InterPro" id="IPR004358">
    <property type="entry name" value="Sig_transdc_His_kin-like_C"/>
</dbReference>
<dbReference type="Pfam" id="PF13185">
    <property type="entry name" value="GAF_2"/>
    <property type="match status" value="1"/>
</dbReference>
<dbReference type="Pfam" id="PF00512">
    <property type="entry name" value="HisKA"/>
    <property type="match status" value="1"/>
</dbReference>
<keyword evidence="5" id="KW-0808">Transferase</keyword>
<dbReference type="InterPro" id="IPR050351">
    <property type="entry name" value="BphY/WalK/GraS-like"/>
</dbReference>
<proteinExistence type="predicted"/>
<evidence type="ECO:0000313" key="10">
    <source>
        <dbReference type="EMBL" id="MFI7586939.1"/>
    </source>
</evidence>
<dbReference type="SMART" id="SM00387">
    <property type="entry name" value="HATPase_c"/>
    <property type="match status" value="1"/>
</dbReference>
<sequence>MQSEPSVVLLVHDDLVAKQIDLALQRAVPDVVIRRPAVVGSSTVLAQQVFAGADLVVCDGVQPGSEGLRAFHQARLVAPSVACALVVDPTRPHEPGEDDVAGLEAIGVTPVGGAPDQIGDQVADLIVTQGRRTADQEAALRVTGRRSSAAAQAAGYELLVGVVQQLSLAPDIASIMAVVRGAARQLSGADGATFVLRDRGFCYYADEDAIGPLWKGQRFPMEACVSGWAMTHRQPAVLPDIHVDARIPRATYEPTFVRSMVMVPIRAVDPIGAIGTYWSQPREFDADLVRLLQALADSTAVAIENVRVQNDLERRVAERTEELEAFTYAVSHDLRAPIRHLSGYAAIGLDGIEKALAAGDPEQLAEVARTALDRVGNSAASMRDMVNGLLELSRVTRAEVRHVRVDLAELARDVAAECSMDGDTGRRVEFVAPEHAWVLGDPALLRLVLQNLLGNAWKFTAQVPRPRVEFGVEPEADPLAHPPRFYVQDNGVGFDERYAGKLFGVFQRLHEQSSFPGTGVGLASVRRIVQRHGGGVEASGKPGEGARFAFTLQPDLEHQLTS</sequence>
<dbReference type="SUPFAM" id="SSF55781">
    <property type="entry name" value="GAF domain-like"/>
    <property type="match status" value="1"/>
</dbReference>
<evidence type="ECO:0000256" key="7">
    <source>
        <dbReference type="ARBA" id="ARBA00023012"/>
    </source>
</evidence>
<dbReference type="InterPro" id="IPR036890">
    <property type="entry name" value="HATPase_C_sf"/>
</dbReference>
<name>A0ABW8AKQ5_9ACTN</name>
<evidence type="ECO:0000256" key="5">
    <source>
        <dbReference type="ARBA" id="ARBA00022679"/>
    </source>
</evidence>
<dbReference type="Gene3D" id="3.30.450.40">
    <property type="match status" value="1"/>
</dbReference>
<dbReference type="RefSeq" id="WP_398277622.1">
    <property type="nucleotide sequence ID" value="NZ_JBITLV010000002.1"/>
</dbReference>
<dbReference type="InterPro" id="IPR005467">
    <property type="entry name" value="His_kinase_dom"/>
</dbReference>
<dbReference type="CDD" id="cd00082">
    <property type="entry name" value="HisKA"/>
    <property type="match status" value="1"/>
</dbReference>
<keyword evidence="10" id="KW-0547">Nucleotide-binding</keyword>
<dbReference type="InterPro" id="IPR036097">
    <property type="entry name" value="HisK_dim/P_sf"/>
</dbReference>
<dbReference type="InterPro" id="IPR003661">
    <property type="entry name" value="HisK_dim/P_dom"/>
</dbReference>
<dbReference type="EMBL" id="JBITLV010000002">
    <property type="protein sequence ID" value="MFI7586939.1"/>
    <property type="molecule type" value="Genomic_DNA"/>
</dbReference>
<evidence type="ECO:0000256" key="2">
    <source>
        <dbReference type="ARBA" id="ARBA00004236"/>
    </source>
</evidence>
<dbReference type="GO" id="GO:0005524">
    <property type="term" value="F:ATP binding"/>
    <property type="evidence" value="ECO:0007669"/>
    <property type="project" value="UniProtKB-KW"/>
</dbReference>
<dbReference type="PANTHER" id="PTHR42878:SF15">
    <property type="entry name" value="BACTERIOPHYTOCHROME"/>
    <property type="match status" value="1"/>
</dbReference>
<dbReference type="PANTHER" id="PTHR42878">
    <property type="entry name" value="TWO-COMPONENT HISTIDINE KINASE"/>
    <property type="match status" value="1"/>
</dbReference>
<reference evidence="10 11" key="1">
    <citation type="submission" date="2024-10" db="EMBL/GenBank/DDBJ databases">
        <title>The Natural Products Discovery Center: Release of the First 8490 Sequenced Strains for Exploring Actinobacteria Biosynthetic Diversity.</title>
        <authorList>
            <person name="Kalkreuter E."/>
            <person name="Kautsar S.A."/>
            <person name="Yang D."/>
            <person name="Bader C.D."/>
            <person name="Teijaro C.N."/>
            <person name="Fluegel L."/>
            <person name="Davis C.M."/>
            <person name="Simpson J.R."/>
            <person name="Lauterbach L."/>
            <person name="Steele A.D."/>
            <person name="Gui C."/>
            <person name="Meng S."/>
            <person name="Li G."/>
            <person name="Viehrig K."/>
            <person name="Ye F."/>
            <person name="Su P."/>
            <person name="Kiefer A.F."/>
            <person name="Nichols A."/>
            <person name="Cepeda A.J."/>
            <person name="Yan W."/>
            <person name="Fan B."/>
            <person name="Jiang Y."/>
            <person name="Adhikari A."/>
            <person name="Zheng C.-J."/>
            <person name="Schuster L."/>
            <person name="Cowan T.M."/>
            <person name="Smanski M.J."/>
            <person name="Chevrette M.G."/>
            <person name="De Carvalho L.P.S."/>
            <person name="Shen B."/>
        </authorList>
    </citation>
    <scope>NUCLEOTIDE SEQUENCE [LARGE SCALE GENOMIC DNA]</scope>
    <source>
        <strain evidence="10 11">NPDC049639</strain>
    </source>
</reference>
<dbReference type="SUPFAM" id="SSF55874">
    <property type="entry name" value="ATPase domain of HSP90 chaperone/DNA topoisomerase II/histidine kinase"/>
    <property type="match status" value="1"/>
</dbReference>
<evidence type="ECO:0000313" key="11">
    <source>
        <dbReference type="Proteomes" id="UP001612915"/>
    </source>
</evidence>
<keyword evidence="4" id="KW-0597">Phosphoprotein</keyword>
<dbReference type="EC" id="2.7.13.3" evidence="3"/>
<dbReference type="Gene3D" id="1.10.287.130">
    <property type="match status" value="1"/>
</dbReference>